<dbReference type="CDD" id="cd04186">
    <property type="entry name" value="GT_2_like_c"/>
    <property type="match status" value="1"/>
</dbReference>
<keyword evidence="7" id="KW-1185">Reference proteome</keyword>
<dbReference type="HOGENOM" id="CLU_023845_4_0_2"/>
<dbReference type="Pfam" id="PF00535">
    <property type="entry name" value="Glycos_transf_2"/>
    <property type="match status" value="1"/>
</dbReference>
<dbReference type="GeneID" id="25400662"/>
<dbReference type="Proteomes" id="UP000067434">
    <property type="component" value="Chromosome"/>
</dbReference>
<evidence type="ECO:0000256" key="4">
    <source>
        <dbReference type="SAM" id="Phobius"/>
    </source>
</evidence>
<dbReference type="EMBL" id="CP009961">
    <property type="protein sequence ID" value="AKG38068.1"/>
    <property type="molecule type" value="Genomic_DNA"/>
</dbReference>
<evidence type="ECO:0000256" key="1">
    <source>
        <dbReference type="ARBA" id="ARBA00006739"/>
    </source>
</evidence>
<evidence type="ECO:0000313" key="6">
    <source>
        <dbReference type="EMBL" id="AKG38068.1"/>
    </source>
</evidence>
<dbReference type="InterPro" id="IPR029044">
    <property type="entry name" value="Nucleotide-diphossugar_trans"/>
</dbReference>
<protein>
    <recommendedName>
        <fullName evidence="5">Glycosyltransferase 2-like domain-containing protein</fullName>
    </recommendedName>
</protein>
<dbReference type="AlphaFoldDB" id="A0A0F7FFX7"/>
<dbReference type="KEGG" id="thf:MA03_00485"/>
<dbReference type="PANTHER" id="PTHR43179:SF12">
    <property type="entry name" value="GALACTOFURANOSYLTRANSFERASE GLFT2"/>
    <property type="match status" value="1"/>
</dbReference>
<feature type="transmembrane region" description="Helical" evidence="4">
    <location>
        <begin position="253"/>
        <end position="274"/>
    </location>
</feature>
<sequence>MSLDGSYPKVSVIVVNYKSYDLLRECLSSLLESDYPSFEVIVVDSLTPHIRENIEKDFKDNRIKVIHFDSNIGAAASHNIGAIASDPSSKYLVFMDNDVLVTKDSLRALVDSMERDPQMGVIQAKVVSLSNKGRMDHMGLGLDLAGTWLTTYGQRAEILNTSMEIFAASSSMMITRRDLYFEALGFDDTYFIYDDDTDYSWRVRLLGYSIGFEPRAVVYHGDKFSVRLRHDKLYFGFRNRLLNIFKNMEAENLALSMIITLYLGYLNVVLLALAFKGREVLAYAKASINVVKTLPLRSIHRKIIQRRRKVKDSFFYRRGFLRRDLLGTIVMMRELLIRYYHSLREK</sequence>
<feature type="domain" description="Glycosyltransferase 2-like" evidence="5">
    <location>
        <begin position="11"/>
        <end position="180"/>
    </location>
</feature>
<evidence type="ECO:0000259" key="5">
    <source>
        <dbReference type="Pfam" id="PF00535"/>
    </source>
</evidence>
<keyword evidence="4" id="KW-0812">Transmembrane</keyword>
<dbReference type="GO" id="GO:0016757">
    <property type="term" value="F:glycosyltransferase activity"/>
    <property type="evidence" value="ECO:0007669"/>
    <property type="project" value="UniProtKB-KW"/>
</dbReference>
<dbReference type="InterPro" id="IPR001173">
    <property type="entry name" value="Glyco_trans_2-like"/>
</dbReference>
<dbReference type="PANTHER" id="PTHR43179">
    <property type="entry name" value="RHAMNOSYLTRANSFERASE WBBL"/>
    <property type="match status" value="1"/>
</dbReference>
<comment type="similarity">
    <text evidence="1">Belongs to the glycosyltransferase 2 family.</text>
</comment>
<keyword evidence="4" id="KW-1133">Transmembrane helix</keyword>
<dbReference type="PATRIC" id="fig|1550241.5.peg.99"/>
<keyword evidence="2" id="KW-0328">Glycosyltransferase</keyword>
<gene>
    <name evidence="6" type="ORF">MA03_00485</name>
</gene>
<proteinExistence type="inferred from homology"/>
<name>A0A0F7FFX7_9CREN</name>
<accession>A0A0F7FFX7</accession>
<dbReference type="RefSeq" id="WP_052883393.1">
    <property type="nucleotide sequence ID" value="NZ_CP009961.1"/>
</dbReference>
<dbReference type="Gene3D" id="3.90.550.10">
    <property type="entry name" value="Spore Coat Polysaccharide Biosynthesis Protein SpsA, Chain A"/>
    <property type="match status" value="1"/>
</dbReference>
<keyword evidence="3" id="KW-0808">Transferase</keyword>
<keyword evidence="4" id="KW-0472">Membrane</keyword>
<evidence type="ECO:0000313" key="7">
    <source>
        <dbReference type="Proteomes" id="UP000067434"/>
    </source>
</evidence>
<evidence type="ECO:0000256" key="3">
    <source>
        <dbReference type="ARBA" id="ARBA00022679"/>
    </source>
</evidence>
<organism evidence="6 7">
    <name type="scientific">Infirmifilum uzonense</name>
    <dbReference type="NCBI Taxonomy" id="1550241"/>
    <lineage>
        <taxon>Archaea</taxon>
        <taxon>Thermoproteota</taxon>
        <taxon>Thermoprotei</taxon>
        <taxon>Thermofilales</taxon>
        <taxon>Thermofilaceae</taxon>
        <taxon>Infirmifilum</taxon>
    </lineage>
</organism>
<dbReference type="STRING" id="1550241.MA03_00485"/>
<dbReference type="SUPFAM" id="SSF53448">
    <property type="entry name" value="Nucleotide-diphospho-sugar transferases"/>
    <property type="match status" value="1"/>
</dbReference>
<dbReference type="OrthoDB" id="30986at2157"/>
<evidence type="ECO:0000256" key="2">
    <source>
        <dbReference type="ARBA" id="ARBA00022676"/>
    </source>
</evidence>
<reference evidence="6 7" key="1">
    <citation type="journal article" date="2015" name="Stand. Genomic Sci.">
        <title>Complete genome sequence of and proposal of Thermofilum uzonense sp. nov. a novel hyperthermophilic crenarchaeon and emended description of the genus Thermofilum.</title>
        <authorList>
            <person name="Toshchakov S.V."/>
            <person name="Korzhenkov A.A."/>
            <person name="Samarov N.I."/>
            <person name="Mazunin I.O."/>
            <person name="Mozhey O.I."/>
            <person name="Shmyr I.S."/>
            <person name="Derbikova K.S."/>
            <person name="Taranov E.A."/>
            <person name="Dominova I.N."/>
            <person name="Bonch-Osmolovskaya E.A."/>
            <person name="Patrushev M.V."/>
            <person name="Podosokorskaya O.A."/>
            <person name="Kublanov I.V."/>
        </authorList>
    </citation>
    <scope>NUCLEOTIDE SEQUENCE [LARGE SCALE GENOMIC DNA]</scope>
    <source>
        <strain evidence="6 7">1807-2</strain>
    </source>
</reference>